<dbReference type="InterPro" id="IPR005545">
    <property type="entry name" value="YCII"/>
</dbReference>
<organism evidence="3 4">
    <name type="scientific">Myxococcus landrumensis</name>
    <dbReference type="NCBI Taxonomy" id="2813577"/>
    <lineage>
        <taxon>Bacteria</taxon>
        <taxon>Pseudomonadati</taxon>
        <taxon>Myxococcota</taxon>
        <taxon>Myxococcia</taxon>
        <taxon>Myxococcales</taxon>
        <taxon>Cystobacterineae</taxon>
        <taxon>Myxococcaceae</taxon>
        <taxon>Myxococcus</taxon>
    </lineage>
</organism>
<evidence type="ECO:0000313" key="3">
    <source>
        <dbReference type="EMBL" id="QSQ12002.1"/>
    </source>
</evidence>
<dbReference type="EMBL" id="CP071091">
    <property type="protein sequence ID" value="QSQ12002.1"/>
    <property type="molecule type" value="Genomic_DNA"/>
</dbReference>
<dbReference type="Pfam" id="PF03795">
    <property type="entry name" value="YCII"/>
    <property type="match status" value="1"/>
</dbReference>
<dbReference type="Gene3D" id="3.30.70.1060">
    <property type="entry name" value="Dimeric alpha+beta barrel"/>
    <property type="match status" value="1"/>
</dbReference>
<proteinExistence type="inferred from homology"/>
<dbReference type="SUPFAM" id="SSF54909">
    <property type="entry name" value="Dimeric alpha+beta barrel"/>
    <property type="match status" value="1"/>
</dbReference>
<protein>
    <recommendedName>
        <fullName evidence="2">YCII-related domain-containing protein</fullName>
    </recommendedName>
</protein>
<name>A0ABX7MZX1_9BACT</name>
<keyword evidence="4" id="KW-1185">Reference proteome</keyword>
<comment type="similarity">
    <text evidence="1">Belongs to the YciI family.</text>
</comment>
<dbReference type="RefSeq" id="WP_206713737.1">
    <property type="nucleotide sequence ID" value="NZ_CP071091.1"/>
</dbReference>
<evidence type="ECO:0000313" key="4">
    <source>
        <dbReference type="Proteomes" id="UP000663090"/>
    </source>
</evidence>
<evidence type="ECO:0000259" key="2">
    <source>
        <dbReference type="Pfam" id="PF03795"/>
    </source>
</evidence>
<dbReference type="PANTHER" id="PTHR35174">
    <property type="entry name" value="BLL7171 PROTEIN-RELATED"/>
    <property type="match status" value="1"/>
</dbReference>
<accession>A0ABX7MZX1</accession>
<evidence type="ECO:0000256" key="1">
    <source>
        <dbReference type="ARBA" id="ARBA00007689"/>
    </source>
</evidence>
<dbReference type="PANTHER" id="PTHR35174:SF3">
    <property type="entry name" value="BLL7171 PROTEIN"/>
    <property type="match status" value="1"/>
</dbReference>
<dbReference type="Proteomes" id="UP000663090">
    <property type="component" value="Chromosome"/>
</dbReference>
<gene>
    <name evidence="3" type="ORF">JY572_26910</name>
</gene>
<reference evidence="3 4" key="1">
    <citation type="submission" date="2021-02" db="EMBL/GenBank/DDBJ databases">
        <title>De Novo genome assembly of isolated myxobacteria.</title>
        <authorList>
            <person name="Stevens D.C."/>
        </authorList>
    </citation>
    <scope>NUCLEOTIDE SEQUENCE [LARGE SCALE GENOMIC DNA]</scope>
    <source>
        <strain evidence="3 4">SCHIC003</strain>
    </source>
</reference>
<sequence>MKMKYMLMMNSPREGAGSIIHWPKEDIHAHIKFMVGFAKKLSGTGELLVAEGLAFPDQAKRVRAGADGKPITDGVFPESKEFLAGYWIVEVDSPERAYDIAAEASAAPGRGGVPLNMAIEVRQVMSGPPPDMM</sequence>
<dbReference type="InterPro" id="IPR011008">
    <property type="entry name" value="Dimeric_a/b-barrel"/>
</dbReference>
<feature type="domain" description="YCII-related" evidence="2">
    <location>
        <begin position="3"/>
        <end position="105"/>
    </location>
</feature>